<keyword evidence="1" id="KW-0560">Oxidoreductase</keyword>
<dbReference type="EMBL" id="JABDJR010000414">
    <property type="protein sequence ID" value="NNF07147.1"/>
    <property type="molecule type" value="Genomic_DNA"/>
</dbReference>
<dbReference type="InterPro" id="IPR034660">
    <property type="entry name" value="DinB/YfiT-like"/>
</dbReference>
<dbReference type="GO" id="GO:0052699">
    <property type="term" value="P:ergothioneine biosynthetic process"/>
    <property type="evidence" value="ECO:0007669"/>
    <property type="project" value="InterPro"/>
</dbReference>
<dbReference type="SUPFAM" id="SSF109854">
    <property type="entry name" value="DinB/YfiT-like putative metalloenzymes"/>
    <property type="match status" value="1"/>
</dbReference>
<organism evidence="6 7">
    <name type="scientific">Eiseniibacteriota bacterium</name>
    <dbReference type="NCBI Taxonomy" id="2212470"/>
    <lineage>
        <taxon>Bacteria</taxon>
        <taxon>Candidatus Eiseniibacteriota</taxon>
    </lineage>
</organism>
<evidence type="ECO:0000313" key="6">
    <source>
        <dbReference type="EMBL" id="NNF07147.1"/>
    </source>
</evidence>
<dbReference type="InterPro" id="IPR016187">
    <property type="entry name" value="CTDL_fold"/>
</dbReference>
<dbReference type="SUPFAM" id="SSF56436">
    <property type="entry name" value="C-type lectin-like"/>
    <property type="match status" value="1"/>
</dbReference>
<evidence type="ECO:0000256" key="2">
    <source>
        <dbReference type="ARBA" id="ARBA00023004"/>
    </source>
</evidence>
<dbReference type="PANTHER" id="PTHR23150">
    <property type="entry name" value="SULFATASE MODIFYING FACTOR 1, 2"/>
    <property type="match status" value="1"/>
</dbReference>
<proteinExistence type="predicted"/>
<keyword evidence="2" id="KW-0408">Iron</keyword>
<evidence type="ECO:0000259" key="4">
    <source>
        <dbReference type="Pfam" id="PF03781"/>
    </source>
</evidence>
<protein>
    <submittedName>
        <fullName evidence="6">Ergothioneine biosynthesis protein EgtB</fullName>
    </submittedName>
</protein>
<evidence type="ECO:0000313" key="7">
    <source>
        <dbReference type="Proteomes" id="UP000547674"/>
    </source>
</evidence>
<dbReference type="InterPro" id="IPR017806">
    <property type="entry name" value="EgtB"/>
</dbReference>
<feature type="domain" description="DinB-like" evidence="5">
    <location>
        <begin position="24"/>
        <end position="157"/>
    </location>
</feature>
<sequence length="426" mass="49268">MSMTSNRVANKSSGSRTKDLLERFQTVRQFSNFLCEPLSPEDCTVQSMTEASPTKWQLAHTSWFFETFILEVVQPDFRPFHPQFRTLFNSYYNTVGDQHPRPGRGFLTRPTLETVLEYRAHIDRAIENLFRNDRLDASSLEVLELGIQHEQQHQELILTDLKHLFFMNPLRPVYREAQKLGSGDATPLDWISFEEGLYKIGHHEDGFAFDNEGPLHKVFLPSFKIANRPVLVREYLEFIRDGGYQTPELWLADGWAAVQNEGWEKPLYWLSDDEEVRAFTFGGERTLSLNEPMCHVSYYEADAFATWAGCRLPTEQEWEVAAQGESKEGNFVENQIFHPSPMISGQTKFFGDVWEWTRSPYMPYPGFKPAQGALGEYNGKFMCNQIVLRGGSCATSESHIRSTYRNFFFPNARWQFSGIRLAKDNL</sequence>
<evidence type="ECO:0000259" key="5">
    <source>
        <dbReference type="Pfam" id="PF12867"/>
    </source>
</evidence>
<feature type="domain" description="Sulfatase-modifying factor enzyme-like" evidence="4">
    <location>
        <begin position="345"/>
        <end position="423"/>
    </location>
</feature>
<evidence type="ECO:0000256" key="3">
    <source>
        <dbReference type="ARBA" id="ARBA00037882"/>
    </source>
</evidence>
<dbReference type="AlphaFoldDB" id="A0A7Y2H2W0"/>
<gene>
    <name evidence="6" type="ORF">HKN21_10335</name>
</gene>
<dbReference type="NCBIfam" id="TIGR03440">
    <property type="entry name" value="egtB_TIGR03440"/>
    <property type="match status" value="1"/>
</dbReference>
<accession>A0A7Y2H2W0</accession>
<comment type="caution">
    <text evidence="6">The sequence shown here is derived from an EMBL/GenBank/DDBJ whole genome shotgun (WGS) entry which is preliminary data.</text>
</comment>
<reference evidence="6 7" key="1">
    <citation type="submission" date="2020-03" db="EMBL/GenBank/DDBJ databases">
        <title>Metabolic flexibility allows generalist bacteria to become dominant in a frequently disturbed ecosystem.</title>
        <authorList>
            <person name="Chen Y.-J."/>
            <person name="Leung P.M."/>
            <person name="Bay S.K."/>
            <person name="Hugenholtz P."/>
            <person name="Kessler A.J."/>
            <person name="Shelley G."/>
            <person name="Waite D.W."/>
            <person name="Cook P.L."/>
            <person name="Greening C."/>
        </authorList>
    </citation>
    <scope>NUCLEOTIDE SEQUENCE [LARGE SCALE GENOMIC DNA]</scope>
    <source>
        <strain evidence="6">SS_bin_28</strain>
    </source>
</reference>
<feature type="domain" description="Sulfatase-modifying factor enzyme-like" evidence="4">
    <location>
        <begin position="189"/>
        <end position="332"/>
    </location>
</feature>
<comment type="pathway">
    <text evidence="3">Amino-acid biosynthesis; ergothioneine biosynthesis.</text>
</comment>
<dbReference type="Gene3D" id="3.90.1580.10">
    <property type="entry name" value="paralog of FGE (formylglycine-generating enzyme)"/>
    <property type="match status" value="2"/>
</dbReference>
<dbReference type="InterPro" id="IPR042095">
    <property type="entry name" value="SUMF_sf"/>
</dbReference>
<dbReference type="PANTHER" id="PTHR23150:SF36">
    <property type="entry name" value="HERCYNINE OXYGENASE"/>
    <property type="match status" value="1"/>
</dbReference>
<dbReference type="InterPro" id="IPR005532">
    <property type="entry name" value="SUMF_dom"/>
</dbReference>
<name>A0A7Y2H2W0_UNCEI</name>
<evidence type="ECO:0000256" key="1">
    <source>
        <dbReference type="ARBA" id="ARBA00023002"/>
    </source>
</evidence>
<dbReference type="InterPro" id="IPR024775">
    <property type="entry name" value="DinB-like"/>
</dbReference>
<dbReference type="Pfam" id="PF12867">
    <property type="entry name" value="DinB_2"/>
    <property type="match status" value="1"/>
</dbReference>
<dbReference type="InterPro" id="IPR051043">
    <property type="entry name" value="Sulfatase_Mod_Factor_Kinase"/>
</dbReference>
<dbReference type="Proteomes" id="UP000547674">
    <property type="component" value="Unassembled WGS sequence"/>
</dbReference>
<dbReference type="Pfam" id="PF03781">
    <property type="entry name" value="FGE-sulfatase"/>
    <property type="match status" value="2"/>
</dbReference>